<feature type="compositionally biased region" description="Low complexity" evidence="6">
    <location>
        <begin position="470"/>
        <end position="487"/>
    </location>
</feature>
<evidence type="ECO:0000256" key="6">
    <source>
        <dbReference type="SAM" id="MobiDB-lite"/>
    </source>
</evidence>
<feature type="binding site" evidence="5">
    <location>
        <position position="45"/>
    </location>
    <ligand>
        <name>ATP</name>
        <dbReference type="ChEBI" id="CHEBI:30616"/>
    </ligand>
</feature>
<evidence type="ECO:0000313" key="8">
    <source>
        <dbReference type="EMBL" id="NRT56657.1"/>
    </source>
</evidence>
<dbReference type="EMBL" id="JABSNM010000009">
    <property type="protein sequence ID" value="NRT56657.1"/>
    <property type="molecule type" value="Genomic_DNA"/>
</dbReference>
<feature type="region of interest" description="Disordered" evidence="6">
    <location>
        <begin position="465"/>
        <end position="545"/>
    </location>
</feature>
<feature type="region of interest" description="Disordered" evidence="6">
    <location>
        <begin position="574"/>
        <end position="607"/>
    </location>
</feature>
<sequence>MDEEGTLSIGTRLGEFEIRGLVGVGGFGIVYRAFDHDLEREVAIKEYMPGLLASRGSDGSVQPRGRTHGETFGAGLRSFMLEAKMLARFDHPALVKVFRYWEGNGTAYMVMPLYQGQTLAQTLRQMPAPPGEVWLMGVLVPLLGALETLHAQHIYHRDVSPDNILLLRNGRPVLLDFGAARQVISDRTQTLTAILKPNYAPIEQYAEMPNLRQGPWTDLYALGAVVHASLTGRPPPPAAARTLQDEMVPLPEIGARLQAERGLRYSDAFLNAWQQTLAVRPDGRPQSVEALMRLLGLLPSVMPGFDPDATLAGTANAQDIDPDRTVVVTEPTGGLPRRVTQHPVTRHAASAPTSAPAPVTGLPPATPEVAGMVPRATTPSMRGGGTEPRTGRDMKIVLPDPATAPGTAPRPPTAAAPAMSAPPPAEARAPAPATSASQRGPWLAAAAAVLLLVGAAALLLGRRGGPAPEPAQAAASATPPVAVASQADAPRTPPPIITEEREPPVARDTAAASMPLPSEPPAAGPKVLPAPQATALPGAASAPGLAASRPDRAALAAARASAAAARAATEAQAASQHAAGGAGTASRPAGPAPASATAPAETAPESPETACAGRILIAHAMCIDAQCRKPESARHPTCVERRRKAEEEEFRRLHRDG</sequence>
<dbReference type="InterPro" id="IPR008266">
    <property type="entry name" value="Tyr_kinase_AS"/>
</dbReference>
<evidence type="ECO:0000256" key="3">
    <source>
        <dbReference type="ARBA" id="ARBA00022777"/>
    </source>
</evidence>
<comment type="caution">
    <text evidence="8">The sequence shown here is derived from an EMBL/GenBank/DDBJ whole genome shotgun (WGS) entry which is preliminary data.</text>
</comment>
<dbReference type="CDD" id="cd14014">
    <property type="entry name" value="STKc_PknB_like"/>
    <property type="match status" value="1"/>
</dbReference>
<dbReference type="RefSeq" id="WP_173805535.1">
    <property type="nucleotide sequence ID" value="NZ_JABSNM010000009.1"/>
</dbReference>
<dbReference type="PANTHER" id="PTHR43289:SF34">
    <property type="entry name" value="SERINE_THREONINE-PROTEIN KINASE YBDM-RELATED"/>
    <property type="match status" value="1"/>
</dbReference>
<evidence type="ECO:0000313" key="9">
    <source>
        <dbReference type="Proteomes" id="UP001516061"/>
    </source>
</evidence>
<evidence type="ECO:0000256" key="5">
    <source>
        <dbReference type="PROSITE-ProRule" id="PRU10141"/>
    </source>
</evidence>
<feature type="region of interest" description="Disordered" evidence="6">
    <location>
        <begin position="629"/>
        <end position="657"/>
    </location>
</feature>
<dbReference type="PANTHER" id="PTHR43289">
    <property type="entry name" value="MITOGEN-ACTIVATED PROTEIN KINASE KINASE KINASE 20-RELATED"/>
    <property type="match status" value="1"/>
</dbReference>
<keyword evidence="1" id="KW-0808">Transferase</keyword>
<dbReference type="InterPro" id="IPR017441">
    <property type="entry name" value="Protein_kinase_ATP_BS"/>
</dbReference>
<feature type="compositionally biased region" description="Low complexity" evidence="6">
    <location>
        <begin position="426"/>
        <end position="435"/>
    </location>
</feature>
<feature type="region of interest" description="Disordered" evidence="6">
    <location>
        <begin position="329"/>
        <end position="435"/>
    </location>
</feature>
<accession>A0ABX2G2Y8</accession>
<dbReference type="Proteomes" id="UP001516061">
    <property type="component" value="Unassembled WGS sequence"/>
</dbReference>
<feature type="domain" description="Protein kinase" evidence="7">
    <location>
        <begin position="16"/>
        <end position="305"/>
    </location>
</feature>
<keyword evidence="2 5" id="KW-0547">Nucleotide-binding</keyword>
<dbReference type="InterPro" id="IPR011009">
    <property type="entry name" value="Kinase-like_dom_sf"/>
</dbReference>
<keyword evidence="3" id="KW-0418">Kinase</keyword>
<evidence type="ECO:0000256" key="4">
    <source>
        <dbReference type="ARBA" id="ARBA00022840"/>
    </source>
</evidence>
<feature type="compositionally biased region" description="Pro residues" evidence="6">
    <location>
        <begin position="408"/>
        <end position="425"/>
    </location>
</feature>
<dbReference type="SUPFAM" id="SSF56112">
    <property type="entry name" value="Protein kinase-like (PK-like)"/>
    <property type="match status" value="1"/>
</dbReference>
<dbReference type="InterPro" id="IPR000719">
    <property type="entry name" value="Prot_kinase_dom"/>
</dbReference>
<dbReference type="PROSITE" id="PS00109">
    <property type="entry name" value="PROTEIN_KINASE_TYR"/>
    <property type="match status" value="1"/>
</dbReference>
<dbReference type="PROSITE" id="PS00107">
    <property type="entry name" value="PROTEIN_KINASE_ATP"/>
    <property type="match status" value="1"/>
</dbReference>
<evidence type="ECO:0000256" key="1">
    <source>
        <dbReference type="ARBA" id="ARBA00022679"/>
    </source>
</evidence>
<gene>
    <name evidence="8" type="ORF">HNQ01_002400</name>
</gene>
<feature type="compositionally biased region" description="Low complexity" evidence="6">
    <location>
        <begin position="348"/>
        <end position="358"/>
    </location>
</feature>
<protein>
    <recommendedName>
        <fullName evidence="7">Protein kinase domain-containing protein</fullName>
    </recommendedName>
</protein>
<dbReference type="Pfam" id="PF00069">
    <property type="entry name" value="Pkinase"/>
    <property type="match status" value="1"/>
</dbReference>
<keyword evidence="9" id="KW-1185">Reference proteome</keyword>
<evidence type="ECO:0000259" key="7">
    <source>
        <dbReference type="PROSITE" id="PS50011"/>
    </source>
</evidence>
<evidence type="ECO:0000256" key="2">
    <source>
        <dbReference type="ARBA" id="ARBA00022741"/>
    </source>
</evidence>
<proteinExistence type="predicted"/>
<keyword evidence="4 5" id="KW-0067">ATP-binding</keyword>
<name>A0ABX2G2Y8_9BURK</name>
<feature type="compositionally biased region" description="Low complexity" evidence="6">
    <location>
        <begin position="529"/>
        <end position="545"/>
    </location>
</feature>
<reference evidence="8 9" key="1">
    <citation type="submission" date="2020-05" db="EMBL/GenBank/DDBJ databases">
        <title>Genomic Encyclopedia of Type Strains, Phase IV (KMG-V): Genome sequencing to study the core and pangenomes of soil and plant-associated prokaryotes.</title>
        <authorList>
            <person name="Whitman W."/>
        </authorList>
    </citation>
    <scope>NUCLEOTIDE SEQUENCE [LARGE SCALE GENOMIC DNA]</scope>
    <source>
        <strain evidence="8 9">C29</strain>
    </source>
</reference>
<dbReference type="PROSITE" id="PS50011">
    <property type="entry name" value="PROTEIN_KINASE_DOM"/>
    <property type="match status" value="1"/>
</dbReference>
<dbReference type="Gene3D" id="1.10.510.10">
    <property type="entry name" value="Transferase(Phosphotransferase) domain 1"/>
    <property type="match status" value="1"/>
</dbReference>
<organism evidence="8 9">
    <name type="scientific">Sphaerotilus uruguayifluvii</name>
    <dbReference type="NCBI Taxonomy" id="2735897"/>
    <lineage>
        <taxon>Bacteria</taxon>
        <taxon>Pseudomonadati</taxon>
        <taxon>Pseudomonadota</taxon>
        <taxon>Betaproteobacteria</taxon>
        <taxon>Burkholderiales</taxon>
        <taxon>Sphaerotilaceae</taxon>
        <taxon>Sphaerotilus</taxon>
    </lineage>
</organism>